<dbReference type="RefSeq" id="YP_008320369.1">
    <property type="nucleotide sequence ID" value="NC_021865.1"/>
</dbReference>
<evidence type="ECO:0000313" key="5">
    <source>
        <dbReference type="Proteomes" id="UP000014424"/>
    </source>
</evidence>
<dbReference type="PANTHER" id="PTHR30461:SF23">
    <property type="entry name" value="DNA RECOMBINASE-RELATED"/>
    <property type="match status" value="1"/>
</dbReference>
<dbReference type="Gene3D" id="3.40.50.1390">
    <property type="entry name" value="Resolvase, N-terminal catalytic domain"/>
    <property type="match status" value="1"/>
</dbReference>
<protein>
    <submittedName>
        <fullName evidence="4">Recombination protein</fullName>
    </submittedName>
</protein>
<organism evidence="4 5">
    <name type="scientific">Paenibacillus phage phiIBB_P123</name>
    <dbReference type="NCBI Taxonomy" id="1337877"/>
    <lineage>
        <taxon>Viruses</taxon>
        <taxon>Duplodnaviria</taxon>
        <taxon>Heunggongvirae</taxon>
        <taxon>Uroviricota</taxon>
        <taxon>Caudoviricetes</taxon>
        <taxon>Fernvirus</taxon>
        <taxon>Fernvirus P123</taxon>
    </lineage>
</organism>
<feature type="domain" description="Recombinase" evidence="3">
    <location>
        <begin position="164"/>
        <end position="308"/>
    </location>
</feature>
<evidence type="ECO:0000259" key="2">
    <source>
        <dbReference type="PROSITE" id="PS51736"/>
    </source>
</evidence>
<sequence>MSNEYCMYLRKSRADAEAEARGEEEILSRHERTLLDLSKKLKLHVTKIFREVVSGETISNRPEVQQLLEEVEEGRWAGVLVMEIERLARGDTVDQGIVAQTFKYSSTKIITPTKTYDPDNEFDEEYFEFGLFMSRREYKTINRRQQRGRTASIKEGKYLGSKPPYGYERIKLEGQKGYSLVPNIEQAPIVKFIFELYTKGEPLGNGTYNRLGTSLIARKLNALKVPTAKGGNWVTSTINGILRNPVYMGKIKWGSRPMQKKRKKGELSISRPRVKLEEMTLVDGLHEGLVSEEVWNLAQELLAQNPARPIPTKYKVKNPLMGLVICGECGRKMIRRPYSKKDLPSTLMCQDPQCTNVSSHLHLVEKKIIEGLKTWLINYKAEWKKIKQDDGKSLNTNEIREKAIAKINNQISSLELQMNNLHDLLEQGIYSTEKFIERSKNISERIKKYLVEKEELEKEIKTEEAVQGNNKEIVPVVERVIETYYLTDNPEMRNNLLKSVLVKVIYKKEYGTRWHRDPDDFELTLHPKILQNYY</sequence>
<gene>
    <name evidence="4" type="ORF">IBBPl23_30</name>
</gene>
<keyword evidence="5" id="KW-1185">Reference proteome</keyword>
<proteinExistence type="predicted"/>
<dbReference type="PROSITE" id="PS51736">
    <property type="entry name" value="RECOMBINASES_3"/>
    <property type="match status" value="1"/>
</dbReference>
<dbReference type="SUPFAM" id="SSF53041">
    <property type="entry name" value="Resolvase-like"/>
    <property type="match status" value="1"/>
</dbReference>
<dbReference type="PANTHER" id="PTHR30461">
    <property type="entry name" value="DNA-INVERTASE FROM LAMBDOID PROPHAGE"/>
    <property type="match status" value="1"/>
</dbReference>
<dbReference type="InterPro" id="IPR006119">
    <property type="entry name" value="Resolv_N"/>
</dbReference>
<dbReference type="GO" id="GO:0000150">
    <property type="term" value="F:DNA strand exchange activity"/>
    <property type="evidence" value="ECO:0007669"/>
    <property type="project" value="InterPro"/>
</dbReference>
<dbReference type="InterPro" id="IPR050639">
    <property type="entry name" value="SSR_resolvase"/>
</dbReference>
<dbReference type="OrthoDB" id="2610at10239"/>
<evidence type="ECO:0000259" key="3">
    <source>
        <dbReference type="PROSITE" id="PS51737"/>
    </source>
</evidence>
<dbReference type="KEGG" id="vg:16385293"/>
<dbReference type="InterPro" id="IPR011109">
    <property type="entry name" value="DNA_bind_recombinase_dom"/>
</dbReference>
<dbReference type="GeneID" id="16385293"/>
<name>R9W007_9CAUD</name>
<dbReference type="Pfam" id="PF00239">
    <property type="entry name" value="Resolvase"/>
    <property type="match status" value="1"/>
</dbReference>
<dbReference type="PROSITE" id="PS51737">
    <property type="entry name" value="RECOMBINASE_DNA_BIND"/>
    <property type="match status" value="1"/>
</dbReference>
<accession>R9W007</accession>
<dbReference type="SMART" id="SM00857">
    <property type="entry name" value="Resolvase"/>
    <property type="match status" value="1"/>
</dbReference>
<dbReference type="InterPro" id="IPR036162">
    <property type="entry name" value="Resolvase-like_N_sf"/>
</dbReference>
<dbReference type="Gene3D" id="3.90.1750.20">
    <property type="entry name" value="Putative Large Serine Recombinase, Chain B, Domain 2"/>
    <property type="match status" value="1"/>
</dbReference>
<dbReference type="Proteomes" id="UP000014424">
    <property type="component" value="Segment"/>
</dbReference>
<dbReference type="GO" id="GO:0003677">
    <property type="term" value="F:DNA binding"/>
    <property type="evidence" value="ECO:0007669"/>
    <property type="project" value="InterPro"/>
</dbReference>
<evidence type="ECO:0000256" key="1">
    <source>
        <dbReference type="SAM" id="Coils"/>
    </source>
</evidence>
<dbReference type="InterPro" id="IPR038109">
    <property type="entry name" value="DNA_bind_recomb_sf"/>
</dbReference>
<keyword evidence="1" id="KW-0175">Coiled coil</keyword>
<evidence type="ECO:0000313" key="4">
    <source>
        <dbReference type="EMBL" id="AGN89347.1"/>
    </source>
</evidence>
<feature type="coiled-coil region" evidence="1">
    <location>
        <begin position="397"/>
        <end position="466"/>
    </location>
</feature>
<dbReference type="Pfam" id="PF13408">
    <property type="entry name" value="Zn_ribbon_recom"/>
    <property type="match status" value="1"/>
</dbReference>
<feature type="domain" description="Resolvase/invertase-type recombinase catalytic" evidence="2">
    <location>
        <begin position="13"/>
        <end position="156"/>
    </location>
</feature>
<reference evidence="4 5" key="1">
    <citation type="journal article" date="2013" name="Genome Announc.">
        <title>Complete Genome Sequence of the Broad-Host-Range Paenibacillus larvae Phage phiIBB_Pl23.</title>
        <authorList>
            <person name="Oliveira A."/>
            <person name="Melo L.D."/>
            <person name="Kropinski A.M."/>
            <person name="Azeredo J."/>
        </authorList>
    </citation>
    <scope>NUCLEOTIDE SEQUENCE [LARGE SCALE GENOMIC DNA]</scope>
</reference>
<dbReference type="CDD" id="cd00338">
    <property type="entry name" value="Ser_Recombinase"/>
    <property type="match status" value="1"/>
</dbReference>
<dbReference type="InterPro" id="IPR025827">
    <property type="entry name" value="Zn_ribbon_recom_dom"/>
</dbReference>
<dbReference type="EMBL" id="KF010834">
    <property type="protein sequence ID" value="AGN89347.1"/>
    <property type="molecule type" value="Genomic_DNA"/>
</dbReference>
<dbReference type="Pfam" id="PF07508">
    <property type="entry name" value="Recombinase"/>
    <property type="match status" value="1"/>
</dbReference>